<gene>
    <name evidence="1" type="ORF">POCTA_138.1.T0690072</name>
</gene>
<reference evidence="1" key="1">
    <citation type="submission" date="2021-01" db="EMBL/GenBank/DDBJ databases">
        <authorList>
            <consortium name="Genoscope - CEA"/>
            <person name="William W."/>
        </authorList>
    </citation>
    <scope>NUCLEOTIDE SEQUENCE</scope>
</reference>
<keyword evidence="2" id="KW-1185">Reference proteome</keyword>
<proteinExistence type="predicted"/>
<evidence type="ECO:0000313" key="1">
    <source>
        <dbReference type="EMBL" id="CAD8177521.1"/>
    </source>
</evidence>
<dbReference type="AlphaFoldDB" id="A0A8S1VLI7"/>
<protein>
    <submittedName>
        <fullName evidence="1">Uncharacterized protein</fullName>
    </submittedName>
</protein>
<accession>A0A8S1VLI7</accession>
<dbReference type="EMBL" id="CAJJDP010000068">
    <property type="protein sequence ID" value="CAD8177521.1"/>
    <property type="molecule type" value="Genomic_DNA"/>
</dbReference>
<dbReference type="Proteomes" id="UP000683925">
    <property type="component" value="Unassembled WGS sequence"/>
</dbReference>
<organism evidence="1 2">
    <name type="scientific">Paramecium octaurelia</name>
    <dbReference type="NCBI Taxonomy" id="43137"/>
    <lineage>
        <taxon>Eukaryota</taxon>
        <taxon>Sar</taxon>
        <taxon>Alveolata</taxon>
        <taxon>Ciliophora</taxon>
        <taxon>Intramacronucleata</taxon>
        <taxon>Oligohymenophorea</taxon>
        <taxon>Peniculida</taxon>
        <taxon>Parameciidae</taxon>
        <taxon>Paramecium</taxon>
    </lineage>
</organism>
<name>A0A8S1VLI7_PAROT</name>
<sequence>MMSSTKLKPITTFQSLICLSLKTPIYEAKEKKLELTNLKMGQRMKRQAACQTVCFDNNIYFRKTLSSHFQQPGKHFSMRHYDQTKQK</sequence>
<evidence type="ECO:0000313" key="2">
    <source>
        <dbReference type="Proteomes" id="UP000683925"/>
    </source>
</evidence>
<comment type="caution">
    <text evidence="1">The sequence shown here is derived from an EMBL/GenBank/DDBJ whole genome shotgun (WGS) entry which is preliminary data.</text>
</comment>